<evidence type="ECO:0000313" key="11">
    <source>
        <dbReference type="Proteomes" id="UP000002440"/>
    </source>
</evidence>
<evidence type="ECO:0000256" key="7">
    <source>
        <dbReference type="ARBA" id="ARBA00023239"/>
    </source>
</evidence>
<evidence type="ECO:0000256" key="6">
    <source>
        <dbReference type="ARBA" id="ARBA00023235"/>
    </source>
</evidence>
<comment type="function">
    <text evidence="8">Catalyzes the conversion of 7,8-dihydroneopterin to 6-hydroxymethyl-7,8-dihydropterin.</text>
</comment>
<evidence type="ECO:0000256" key="3">
    <source>
        <dbReference type="ARBA" id="ARBA00005013"/>
    </source>
</evidence>
<dbReference type="CDD" id="cd00534">
    <property type="entry name" value="DHNA_DHNTPE"/>
    <property type="match status" value="1"/>
</dbReference>
<dbReference type="OrthoDB" id="9810587at2"/>
<dbReference type="FunFam" id="3.30.1130.10:FF:000002">
    <property type="entry name" value="7,8-dihydroneopterin aldolase"/>
    <property type="match status" value="1"/>
</dbReference>
<comment type="catalytic activity">
    <reaction evidence="2 8">
        <text>7,8-dihydroneopterin = 6-hydroxymethyl-7,8-dihydropterin + glycolaldehyde</text>
        <dbReference type="Rhea" id="RHEA:10540"/>
        <dbReference type="ChEBI" id="CHEBI:17001"/>
        <dbReference type="ChEBI" id="CHEBI:17071"/>
        <dbReference type="ChEBI" id="CHEBI:44841"/>
        <dbReference type="EC" id="4.1.2.25"/>
    </reaction>
</comment>
<dbReference type="KEGG" id="mfa:Mfla_2328"/>
<proteinExistence type="inferred from homology"/>
<dbReference type="InterPro" id="IPR006157">
    <property type="entry name" value="FolB_dom"/>
</dbReference>
<dbReference type="GO" id="GO:0046654">
    <property type="term" value="P:tetrahydrofolate biosynthetic process"/>
    <property type="evidence" value="ECO:0007669"/>
    <property type="project" value="UniProtKB-UniRule"/>
</dbReference>
<gene>
    <name evidence="10" type="ordered locus">Mfla_2328</name>
</gene>
<comment type="similarity">
    <text evidence="4 8">Belongs to the DHNA family.</text>
</comment>
<dbReference type="SUPFAM" id="SSF55620">
    <property type="entry name" value="Tetrahydrobiopterin biosynthesis enzymes-like"/>
    <property type="match status" value="1"/>
</dbReference>
<dbReference type="Gene3D" id="3.30.1130.10">
    <property type="match status" value="1"/>
</dbReference>
<dbReference type="GO" id="GO:0005737">
    <property type="term" value="C:cytoplasm"/>
    <property type="evidence" value="ECO:0007669"/>
    <property type="project" value="TreeGrafter"/>
</dbReference>
<keyword evidence="5 8" id="KW-0289">Folate biosynthesis</keyword>
<dbReference type="GO" id="GO:0004150">
    <property type="term" value="F:dihydroneopterin aldolase activity"/>
    <property type="evidence" value="ECO:0007669"/>
    <property type="project" value="UniProtKB-UniRule"/>
</dbReference>
<dbReference type="UniPathway" id="UPA00077">
    <property type="reaction ID" value="UER00154"/>
</dbReference>
<keyword evidence="6" id="KW-0413">Isomerase</keyword>
<dbReference type="EMBL" id="CP000284">
    <property type="protein sequence ID" value="ABE50595.1"/>
    <property type="molecule type" value="Genomic_DNA"/>
</dbReference>
<comment type="pathway">
    <text evidence="3 8">Cofactor biosynthesis; tetrahydrofolate biosynthesis; 2-amino-4-hydroxy-6-hydroxymethyl-7,8-dihydropteridine diphosphate from 7,8-dihydroneopterin triphosphate: step 3/4.</text>
</comment>
<sequence>MDIIFLSEVKVQTHLGVPDWERLAAQTIILDIEIAMPDSSSCQTDDISDTIDYGVVVSRIRETLAERSFKLVEALAEHVCQLIMHEFGAPWVKLRVAKPGILPGLKALGVVIERGEKLPHGNHP</sequence>
<accession>Q1GYU2</accession>
<evidence type="ECO:0000256" key="1">
    <source>
        <dbReference type="ARBA" id="ARBA00000693"/>
    </source>
</evidence>
<reference evidence="10 11" key="1">
    <citation type="submission" date="2006-03" db="EMBL/GenBank/DDBJ databases">
        <title>Complete sequence of Methylobacillus flagellatus KT.</title>
        <authorList>
            <consortium name="US DOE Joint Genome Institute"/>
            <person name="Copeland A."/>
            <person name="Lucas S."/>
            <person name="Lapidus A."/>
            <person name="Barry K."/>
            <person name="Detter J.C."/>
            <person name="Glavina del Rio T."/>
            <person name="Hammon N."/>
            <person name="Israni S."/>
            <person name="Dalin E."/>
            <person name="Tice H."/>
            <person name="Pitluck S."/>
            <person name="Brettin T."/>
            <person name="Bruce D."/>
            <person name="Han C."/>
            <person name="Tapia R."/>
            <person name="Saunders E."/>
            <person name="Gilna P."/>
            <person name="Schmutz J."/>
            <person name="Larimer F."/>
            <person name="Land M."/>
            <person name="Kyrpides N."/>
            <person name="Anderson I."/>
            <person name="Richardson P."/>
        </authorList>
    </citation>
    <scope>NUCLEOTIDE SEQUENCE [LARGE SCALE GENOMIC DNA]</scope>
    <source>
        <strain evidence="11">KT / ATCC 51484 / DSM 6875</strain>
    </source>
</reference>
<name>Q1GYU2_METFK</name>
<dbReference type="STRING" id="265072.Mfla_2328"/>
<dbReference type="PANTHER" id="PTHR42844:SF1">
    <property type="entry name" value="DIHYDRONEOPTERIN ALDOLASE 1-RELATED"/>
    <property type="match status" value="1"/>
</dbReference>
<dbReference type="InterPro" id="IPR043133">
    <property type="entry name" value="GTP-CH-I_C/QueF"/>
</dbReference>
<evidence type="ECO:0000313" key="10">
    <source>
        <dbReference type="EMBL" id="ABE50595.1"/>
    </source>
</evidence>
<evidence type="ECO:0000256" key="5">
    <source>
        <dbReference type="ARBA" id="ARBA00022909"/>
    </source>
</evidence>
<feature type="domain" description="Dihydroneopterin aldolase/epimerase" evidence="9">
    <location>
        <begin position="4"/>
        <end position="114"/>
    </location>
</feature>
<dbReference type="NCBIfam" id="TIGR00526">
    <property type="entry name" value="folB_dom"/>
    <property type="match status" value="1"/>
</dbReference>
<dbReference type="eggNOG" id="COG1539">
    <property type="taxonomic scope" value="Bacteria"/>
</dbReference>
<keyword evidence="11" id="KW-1185">Reference proteome</keyword>
<dbReference type="AlphaFoldDB" id="Q1GYU2"/>
<dbReference type="InterPro" id="IPR006156">
    <property type="entry name" value="Dihydroneopterin_aldolase"/>
</dbReference>
<dbReference type="HOGENOM" id="CLU_112632_0_2_4"/>
<dbReference type="Pfam" id="PF02152">
    <property type="entry name" value="FolB"/>
    <property type="match status" value="1"/>
</dbReference>
<evidence type="ECO:0000256" key="8">
    <source>
        <dbReference type="RuleBase" id="RU362079"/>
    </source>
</evidence>
<comment type="catalytic activity">
    <reaction evidence="1">
        <text>7,8-dihydroneopterin = 7,8-dihydromonapterin</text>
        <dbReference type="Rhea" id="RHEA:45328"/>
        <dbReference type="ChEBI" id="CHEBI:17001"/>
        <dbReference type="ChEBI" id="CHEBI:71175"/>
        <dbReference type="EC" id="5.1.99.8"/>
    </reaction>
</comment>
<evidence type="ECO:0000256" key="4">
    <source>
        <dbReference type="ARBA" id="ARBA00005708"/>
    </source>
</evidence>
<keyword evidence="7 8" id="KW-0456">Lyase</keyword>
<dbReference type="Proteomes" id="UP000002440">
    <property type="component" value="Chromosome"/>
</dbReference>
<evidence type="ECO:0000256" key="2">
    <source>
        <dbReference type="ARBA" id="ARBA00001353"/>
    </source>
</evidence>
<dbReference type="EC" id="4.1.2.25" evidence="8"/>
<dbReference type="GO" id="GO:0016853">
    <property type="term" value="F:isomerase activity"/>
    <property type="evidence" value="ECO:0007669"/>
    <property type="project" value="UniProtKB-KW"/>
</dbReference>
<dbReference type="GO" id="GO:0046656">
    <property type="term" value="P:folic acid biosynthetic process"/>
    <property type="evidence" value="ECO:0007669"/>
    <property type="project" value="UniProtKB-UniRule"/>
</dbReference>
<dbReference type="PANTHER" id="PTHR42844">
    <property type="entry name" value="DIHYDRONEOPTERIN ALDOLASE 1-RELATED"/>
    <property type="match status" value="1"/>
</dbReference>
<dbReference type="NCBIfam" id="TIGR00525">
    <property type="entry name" value="folB"/>
    <property type="match status" value="1"/>
</dbReference>
<protein>
    <recommendedName>
        <fullName evidence="8">7,8-dihydroneopterin aldolase</fullName>
        <ecNumber evidence="8">4.1.2.25</ecNumber>
    </recommendedName>
</protein>
<dbReference type="SMART" id="SM00905">
    <property type="entry name" value="FolB"/>
    <property type="match status" value="1"/>
</dbReference>
<organism evidence="10 11">
    <name type="scientific">Methylobacillus flagellatus (strain ATCC 51484 / DSM 6875 / VKM B-1610 / KT)</name>
    <dbReference type="NCBI Taxonomy" id="265072"/>
    <lineage>
        <taxon>Bacteria</taxon>
        <taxon>Pseudomonadati</taxon>
        <taxon>Pseudomonadota</taxon>
        <taxon>Betaproteobacteria</taxon>
        <taxon>Nitrosomonadales</taxon>
        <taxon>Methylophilaceae</taxon>
        <taxon>Methylobacillus</taxon>
    </lineage>
</organism>
<dbReference type="RefSeq" id="WP_011480548.1">
    <property type="nucleotide sequence ID" value="NC_007947.1"/>
</dbReference>
<evidence type="ECO:0000259" key="9">
    <source>
        <dbReference type="SMART" id="SM00905"/>
    </source>
</evidence>